<accession>A0A3A5MG45</accession>
<dbReference type="PANTHER" id="PTHR36437">
    <property type="entry name" value="GLYOXALASE/BLEOMYCIN RESISTANCE PROTEIN/DIOXYGENASE"/>
    <property type="match status" value="1"/>
</dbReference>
<dbReference type="RefSeq" id="WP_119974113.1">
    <property type="nucleotide sequence ID" value="NZ_JBHSQA010000017.1"/>
</dbReference>
<dbReference type="InterPro" id="IPR029068">
    <property type="entry name" value="Glyas_Bleomycin-R_OHBP_Dase"/>
</dbReference>
<gene>
    <name evidence="2" type="ORF">D6T64_08145</name>
</gene>
<evidence type="ECO:0000313" key="2">
    <source>
        <dbReference type="EMBL" id="RJT89107.1"/>
    </source>
</evidence>
<comment type="caution">
    <text evidence="2">The sequence shown here is derived from an EMBL/GenBank/DDBJ whole genome shotgun (WGS) entry which is preliminary data.</text>
</comment>
<protein>
    <submittedName>
        <fullName evidence="2">Glyoxalase</fullName>
    </submittedName>
</protein>
<keyword evidence="3" id="KW-1185">Reference proteome</keyword>
<feature type="domain" description="VOC" evidence="1">
    <location>
        <begin position="2"/>
        <end position="125"/>
    </location>
</feature>
<dbReference type="AlphaFoldDB" id="A0A3A5MG45"/>
<reference evidence="2 3" key="1">
    <citation type="submission" date="2018-09" db="EMBL/GenBank/DDBJ databases">
        <title>Novel species of Cryobacterium.</title>
        <authorList>
            <person name="Liu Q."/>
            <person name="Xin Y.-H."/>
        </authorList>
    </citation>
    <scope>NUCLEOTIDE SEQUENCE [LARGE SCALE GENOMIC DNA]</scope>
    <source>
        <strain evidence="2 3">Hh39</strain>
    </source>
</reference>
<dbReference type="InterPro" id="IPR037523">
    <property type="entry name" value="VOC_core"/>
</dbReference>
<proteinExistence type="predicted"/>
<dbReference type="InterPro" id="IPR004360">
    <property type="entry name" value="Glyas_Fos-R_dOase_dom"/>
</dbReference>
<dbReference type="Pfam" id="PF00903">
    <property type="entry name" value="Glyoxalase"/>
    <property type="match status" value="1"/>
</dbReference>
<dbReference type="Gene3D" id="3.10.180.10">
    <property type="entry name" value="2,3-Dihydroxybiphenyl 1,2-Dioxygenase, domain 1"/>
    <property type="match status" value="1"/>
</dbReference>
<dbReference type="SUPFAM" id="SSF54593">
    <property type="entry name" value="Glyoxalase/Bleomycin resistance protein/Dihydroxybiphenyl dioxygenase"/>
    <property type="match status" value="1"/>
</dbReference>
<name>A0A3A5MG45_9MICO</name>
<dbReference type="Proteomes" id="UP000272015">
    <property type="component" value="Unassembled WGS sequence"/>
</dbReference>
<evidence type="ECO:0000313" key="3">
    <source>
        <dbReference type="Proteomes" id="UP000272015"/>
    </source>
</evidence>
<evidence type="ECO:0000259" key="1">
    <source>
        <dbReference type="PROSITE" id="PS51819"/>
    </source>
</evidence>
<dbReference type="PROSITE" id="PS51819">
    <property type="entry name" value="VOC"/>
    <property type="match status" value="1"/>
</dbReference>
<dbReference type="OrthoDB" id="197463at2"/>
<dbReference type="PANTHER" id="PTHR36437:SF2">
    <property type="entry name" value="GLYOXALASE_BLEOMYCIN RESISTANCE PROTEIN_DIOXYGENASE"/>
    <property type="match status" value="1"/>
</dbReference>
<dbReference type="EMBL" id="QZVS01000077">
    <property type="protein sequence ID" value="RJT89107.1"/>
    <property type="molecule type" value="Genomic_DNA"/>
</dbReference>
<sequence length="125" mass="13661">MRIKMCSVHVDDPSAAFTFYTEMLGFVELMRVPEHALYIVQAQGDPNGPGLLLEPSDTKVAKTYQSGLHRLGIPAIVFGTPDVQAEYDRLRALGVRFTSAPTTDFSGTTAVFDDGCGNLIQLHED</sequence>
<organism evidence="2 3">
    <name type="scientific">Cryobacterium melibiosiphilum</name>
    <dbReference type="NCBI Taxonomy" id="995039"/>
    <lineage>
        <taxon>Bacteria</taxon>
        <taxon>Bacillati</taxon>
        <taxon>Actinomycetota</taxon>
        <taxon>Actinomycetes</taxon>
        <taxon>Micrococcales</taxon>
        <taxon>Microbacteriaceae</taxon>
        <taxon>Cryobacterium</taxon>
    </lineage>
</organism>